<reference evidence="2" key="1">
    <citation type="submission" date="2021-05" db="EMBL/GenBank/DDBJ databases">
        <title>Encephalitozoon hellem ATCC 50604 Complete Genome.</title>
        <authorList>
            <person name="Mascarenhas dos Santos A.C."/>
            <person name="Julian A.T."/>
            <person name="Pombert J.-F."/>
        </authorList>
    </citation>
    <scope>NUCLEOTIDE SEQUENCE</scope>
    <source>
        <strain evidence="2">ATCC 50604</strain>
    </source>
</reference>
<dbReference type="InterPro" id="IPR013087">
    <property type="entry name" value="Znf_C2H2_type"/>
</dbReference>
<protein>
    <recommendedName>
        <fullName evidence="1">C2H2-type domain-containing protein</fullName>
    </recommendedName>
</protein>
<organism evidence="2 4">
    <name type="scientific">Encephalitozoon hellem</name>
    <name type="common">Microsporidian parasite</name>
    <dbReference type="NCBI Taxonomy" id="27973"/>
    <lineage>
        <taxon>Eukaryota</taxon>
        <taxon>Fungi</taxon>
        <taxon>Fungi incertae sedis</taxon>
        <taxon>Microsporidia</taxon>
        <taxon>Unikaryonidae</taxon>
        <taxon>Encephalitozoon</taxon>
    </lineage>
</organism>
<name>A0A9Q9C2A3_ENCHE</name>
<dbReference type="PROSITE" id="PS00028">
    <property type="entry name" value="ZINC_FINGER_C2H2_1"/>
    <property type="match status" value="1"/>
</dbReference>
<evidence type="ECO:0000313" key="4">
    <source>
        <dbReference type="Proteomes" id="UP001059546"/>
    </source>
</evidence>
<dbReference type="EMBL" id="CP075149">
    <property type="protein sequence ID" value="UTX42761.1"/>
    <property type="molecule type" value="Genomic_DNA"/>
</dbReference>
<feature type="domain" description="C2H2-type" evidence="1">
    <location>
        <begin position="87"/>
        <end position="109"/>
    </location>
</feature>
<reference evidence="3 5" key="2">
    <citation type="submission" date="2023-02" db="EMBL/GenBank/DDBJ databases">
        <title>Encephalitozoon hellem ATCC 50451 complete genome.</title>
        <authorList>
            <person name="Mascarenhas dos Santos A.C."/>
            <person name="Julian A.T."/>
            <person name="Pombert J.-F."/>
        </authorList>
    </citation>
    <scope>NUCLEOTIDE SEQUENCE [LARGE SCALE GENOMIC DNA]</scope>
    <source>
        <strain evidence="3 5">ATCC 50451</strain>
    </source>
</reference>
<keyword evidence="5" id="KW-1185">Reference proteome</keyword>
<sequence length="116" mass="13424">MPCQGKKEDRVSRSLIEDASLFLWFVNAVNSGGYCKVLRNGEGISLTPKKKFQQKIKFKAYSMSADSIMYEKKNEIAFEEDRNGFICAHCDARYVYKRCLVNHLIKSHHINSNTFH</sequence>
<proteinExistence type="predicted"/>
<dbReference type="EMBL" id="CP119064">
    <property type="protein sequence ID" value="WEL38220.1"/>
    <property type="molecule type" value="Genomic_DNA"/>
</dbReference>
<evidence type="ECO:0000313" key="2">
    <source>
        <dbReference type="EMBL" id="UTX42761.1"/>
    </source>
</evidence>
<accession>A0A9Q9C2A3</accession>
<dbReference type="OrthoDB" id="2189995at2759"/>
<dbReference type="Proteomes" id="UP001059546">
    <property type="component" value="Chromosome III"/>
</dbReference>
<evidence type="ECO:0000259" key="1">
    <source>
        <dbReference type="PROSITE" id="PS00028"/>
    </source>
</evidence>
<evidence type="ECO:0000313" key="5">
    <source>
        <dbReference type="Proteomes" id="UP001217963"/>
    </source>
</evidence>
<dbReference type="Proteomes" id="UP001217963">
    <property type="component" value="Chromosome III"/>
</dbReference>
<gene>
    <name evidence="2" type="ORF">GPU96_03g04830</name>
    <name evidence="3" type="ORF">PFJ87_03g00780</name>
</gene>
<evidence type="ECO:0000313" key="3">
    <source>
        <dbReference type="EMBL" id="WEL38220.1"/>
    </source>
</evidence>
<dbReference type="AlphaFoldDB" id="A0A9Q9C2A3"/>